<feature type="signal peptide" evidence="1">
    <location>
        <begin position="1"/>
        <end position="16"/>
    </location>
</feature>
<evidence type="ECO:0000313" key="3">
    <source>
        <dbReference type="Proteomes" id="UP001378592"/>
    </source>
</evidence>
<dbReference type="Proteomes" id="UP001378592">
    <property type="component" value="Unassembled WGS sequence"/>
</dbReference>
<evidence type="ECO:0000313" key="2">
    <source>
        <dbReference type="EMBL" id="KAK7867075.1"/>
    </source>
</evidence>
<evidence type="ECO:0008006" key="4">
    <source>
        <dbReference type="Google" id="ProtNLM"/>
    </source>
</evidence>
<proteinExistence type="predicted"/>
<keyword evidence="3" id="KW-1185">Reference proteome</keyword>
<gene>
    <name evidence="2" type="ORF">R5R35_004013</name>
</gene>
<sequence>MLSVLILLLLEFPSFAEKRVILKAYHRPKPVEIRDWKPFSRGRFISPYYSHPISPSLTILHRIADLPILSVLPRSFPISALHRNCPPSQKGLAYPLVFSAPDISFHELRMCFVLLATFLAYHLQ</sequence>
<reference evidence="2 3" key="1">
    <citation type="submission" date="2024-03" db="EMBL/GenBank/DDBJ databases">
        <title>The genome assembly and annotation of the cricket Gryllus longicercus Weissman &amp; Gray.</title>
        <authorList>
            <person name="Szrajer S."/>
            <person name="Gray D."/>
            <person name="Ylla G."/>
        </authorList>
    </citation>
    <scope>NUCLEOTIDE SEQUENCE [LARGE SCALE GENOMIC DNA]</scope>
    <source>
        <strain evidence="2">DAG 2021-001</strain>
        <tissue evidence="2">Whole body minus gut</tissue>
    </source>
</reference>
<comment type="caution">
    <text evidence="2">The sequence shown here is derived from an EMBL/GenBank/DDBJ whole genome shotgun (WGS) entry which is preliminary data.</text>
</comment>
<feature type="chain" id="PRO_5043022709" description="Accessory gland protein" evidence="1">
    <location>
        <begin position="17"/>
        <end position="124"/>
    </location>
</feature>
<accession>A0AAN9Z9Q1</accession>
<keyword evidence="1" id="KW-0732">Signal</keyword>
<protein>
    <recommendedName>
        <fullName evidence="4">Accessory gland protein</fullName>
    </recommendedName>
</protein>
<dbReference type="AlphaFoldDB" id="A0AAN9Z9Q1"/>
<organism evidence="2 3">
    <name type="scientific">Gryllus longicercus</name>
    <dbReference type="NCBI Taxonomy" id="2509291"/>
    <lineage>
        <taxon>Eukaryota</taxon>
        <taxon>Metazoa</taxon>
        <taxon>Ecdysozoa</taxon>
        <taxon>Arthropoda</taxon>
        <taxon>Hexapoda</taxon>
        <taxon>Insecta</taxon>
        <taxon>Pterygota</taxon>
        <taxon>Neoptera</taxon>
        <taxon>Polyneoptera</taxon>
        <taxon>Orthoptera</taxon>
        <taxon>Ensifera</taxon>
        <taxon>Gryllidea</taxon>
        <taxon>Grylloidea</taxon>
        <taxon>Gryllidae</taxon>
        <taxon>Gryllinae</taxon>
        <taxon>Gryllus</taxon>
    </lineage>
</organism>
<evidence type="ECO:0000256" key="1">
    <source>
        <dbReference type="SAM" id="SignalP"/>
    </source>
</evidence>
<name>A0AAN9Z9Q1_9ORTH</name>
<dbReference type="EMBL" id="JAZDUA010000127">
    <property type="protein sequence ID" value="KAK7867075.1"/>
    <property type="molecule type" value="Genomic_DNA"/>
</dbReference>